<evidence type="ECO:0000256" key="1">
    <source>
        <dbReference type="ARBA" id="ARBA00022490"/>
    </source>
</evidence>
<evidence type="ECO:0000313" key="4">
    <source>
        <dbReference type="EMBL" id="OUM88402.1"/>
    </source>
</evidence>
<keyword evidence="1 3" id="KW-0963">Cytoplasm</keyword>
<keyword evidence="3" id="KW-0143">Chaperone</keyword>
<sequence>MGQTIELVKTLVKALVEHPEEVHVTEQVQEREVRFRLTVHPEDIRHVIGRRGRTIQAIRTVVAAAMASPGMRIHLEVHQREGVEE</sequence>
<keyword evidence="2 3" id="KW-0694">RNA-binding</keyword>
<comment type="caution">
    <text evidence="4">The sequence shown here is derived from an EMBL/GenBank/DDBJ whole genome shotgun (WGS) entry which is preliminary data.</text>
</comment>
<dbReference type="Gene3D" id="3.30.300.20">
    <property type="match status" value="1"/>
</dbReference>
<dbReference type="GO" id="GO:0003723">
    <property type="term" value="F:RNA binding"/>
    <property type="evidence" value="ECO:0007669"/>
    <property type="project" value="UniProtKB-UniRule"/>
</dbReference>
<proteinExistence type="inferred from homology"/>
<organism evidence="4 5">
    <name type="scientific">Bacillus thermozeamaize</name>
    <dbReference type="NCBI Taxonomy" id="230954"/>
    <lineage>
        <taxon>Bacteria</taxon>
        <taxon>Bacillati</taxon>
        <taxon>Bacillota</taxon>
        <taxon>Bacilli</taxon>
        <taxon>Bacillales</taxon>
        <taxon>Bacillaceae</taxon>
        <taxon>Bacillus</taxon>
    </lineage>
</organism>
<comment type="function">
    <text evidence="3">A probable RNA chaperone. Forms a complex with KhpB which binds to cellular RNA and controls its expression. Plays a role in peptidoglycan (PG) homeostasis and cell length regulation.</text>
</comment>
<dbReference type="SUPFAM" id="SSF54814">
    <property type="entry name" value="Prokaryotic type KH domain (KH-domain type II)"/>
    <property type="match status" value="1"/>
</dbReference>
<comment type="subunit">
    <text evidence="3">Forms a complex with KhpB.</text>
</comment>
<evidence type="ECO:0000313" key="5">
    <source>
        <dbReference type="Proteomes" id="UP000196475"/>
    </source>
</evidence>
<dbReference type="EMBL" id="LZRT01000062">
    <property type="protein sequence ID" value="OUM88402.1"/>
    <property type="molecule type" value="Genomic_DNA"/>
</dbReference>
<dbReference type="CDD" id="cd22533">
    <property type="entry name" value="KH-II_YlqC-like"/>
    <property type="match status" value="1"/>
</dbReference>
<gene>
    <name evidence="3" type="primary">khpA</name>
    <name evidence="4" type="ORF">BAA01_08070</name>
</gene>
<dbReference type="InterPro" id="IPR020627">
    <property type="entry name" value="KhpA"/>
</dbReference>
<reference evidence="5" key="1">
    <citation type="submission" date="2016-06" db="EMBL/GenBank/DDBJ databases">
        <authorList>
            <person name="Nascimento L."/>
            <person name="Pereira R.V."/>
            <person name="Martins L.F."/>
            <person name="Quaggio R.B."/>
            <person name="Silva A.M."/>
            <person name="Setubal J.C."/>
        </authorList>
    </citation>
    <scope>NUCLEOTIDE SEQUENCE [LARGE SCALE GENOMIC DNA]</scope>
</reference>
<dbReference type="PANTHER" id="PTHR34654:SF1">
    <property type="entry name" value="RNA-BINDING PROTEIN KHPA"/>
    <property type="match status" value="1"/>
</dbReference>
<dbReference type="GO" id="GO:0008360">
    <property type="term" value="P:regulation of cell shape"/>
    <property type="evidence" value="ECO:0007669"/>
    <property type="project" value="UniProtKB-KW"/>
</dbReference>
<dbReference type="Proteomes" id="UP000196475">
    <property type="component" value="Unassembled WGS sequence"/>
</dbReference>
<dbReference type="GO" id="GO:0009252">
    <property type="term" value="P:peptidoglycan biosynthetic process"/>
    <property type="evidence" value="ECO:0007669"/>
    <property type="project" value="UniProtKB-UniRule"/>
</dbReference>
<evidence type="ECO:0000256" key="2">
    <source>
        <dbReference type="ARBA" id="ARBA00022884"/>
    </source>
</evidence>
<protein>
    <recommendedName>
        <fullName evidence="3">RNA-binding protein KhpA</fullName>
    </recommendedName>
    <alternativeName>
        <fullName evidence="3">KH-domain protein A</fullName>
    </alternativeName>
</protein>
<dbReference type="Pfam" id="PF13083">
    <property type="entry name" value="KH_KhpA-B"/>
    <property type="match status" value="1"/>
</dbReference>
<dbReference type="AlphaFoldDB" id="A0A1Y3PM14"/>
<dbReference type="InterPro" id="IPR015946">
    <property type="entry name" value="KH_dom-like_a/b"/>
</dbReference>
<dbReference type="HAMAP" id="MF_00088">
    <property type="entry name" value="KhpA"/>
    <property type="match status" value="1"/>
</dbReference>
<dbReference type="PANTHER" id="PTHR34654">
    <property type="entry name" value="UPF0109 PROTEIN SCO5592"/>
    <property type="match status" value="1"/>
</dbReference>
<keyword evidence="3" id="KW-0133">Cell shape</keyword>
<dbReference type="GO" id="GO:0005737">
    <property type="term" value="C:cytoplasm"/>
    <property type="evidence" value="ECO:0007669"/>
    <property type="project" value="UniProtKB-SubCell"/>
</dbReference>
<comment type="subcellular location">
    <subcellularLocation>
        <location evidence="3">Cytoplasm</location>
    </subcellularLocation>
</comment>
<accession>A0A1Y3PM14</accession>
<name>A0A1Y3PM14_9BACI</name>
<keyword evidence="3" id="KW-0961">Cell wall biogenesis/degradation</keyword>
<dbReference type="InterPro" id="IPR009019">
    <property type="entry name" value="KH_sf_prok-type"/>
</dbReference>
<evidence type="ECO:0000256" key="3">
    <source>
        <dbReference type="HAMAP-Rule" id="MF_00088"/>
    </source>
</evidence>
<dbReference type="PROSITE" id="PS50084">
    <property type="entry name" value="KH_TYPE_1"/>
    <property type="match status" value="1"/>
</dbReference>
<comment type="similarity">
    <text evidence="3">Belongs to the KhpA RNA-binding protein family.</text>
</comment>
<dbReference type="GO" id="GO:0071555">
    <property type="term" value="P:cell wall organization"/>
    <property type="evidence" value="ECO:0007669"/>
    <property type="project" value="UniProtKB-KW"/>
</dbReference>